<dbReference type="EMBL" id="KN831959">
    <property type="protein sequence ID" value="KIO07711.1"/>
    <property type="molecule type" value="Genomic_DNA"/>
</dbReference>
<protein>
    <submittedName>
        <fullName evidence="1">Uncharacterized protein</fullName>
    </submittedName>
</protein>
<organism evidence="1 2">
    <name type="scientific">Pisolithus tinctorius Marx 270</name>
    <dbReference type="NCBI Taxonomy" id="870435"/>
    <lineage>
        <taxon>Eukaryota</taxon>
        <taxon>Fungi</taxon>
        <taxon>Dikarya</taxon>
        <taxon>Basidiomycota</taxon>
        <taxon>Agaricomycotina</taxon>
        <taxon>Agaricomycetes</taxon>
        <taxon>Agaricomycetidae</taxon>
        <taxon>Boletales</taxon>
        <taxon>Sclerodermatineae</taxon>
        <taxon>Pisolithaceae</taxon>
        <taxon>Pisolithus</taxon>
    </lineage>
</organism>
<reference evidence="2" key="2">
    <citation type="submission" date="2015-01" db="EMBL/GenBank/DDBJ databases">
        <title>Evolutionary Origins and Diversification of the Mycorrhizal Mutualists.</title>
        <authorList>
            <consortium name="DOE Joint Genome Institute"/>
            <consortium name="Mycorrhizal Genomics Consortium"/>
            <person name="Kohler A."/>
            <person name="Kuo A."/>
            <person name="Nagy L.G."/>
            <person name="Floudas D."/>
            <person name="Copeland A."/>
            <person name="Barry K.W."/>
            <person name="Cichocki N."/>
            <person name="Veneault-Fourrey C."/>
            <person name="LaButti K."/>
            <person name="Lindquist E.A."/>
            <person name="Lipzen A."/>
            <person name="Lundell T."/>
            <person name="Morin E."/>
            <person name="Murat C."/>
            <person name="Riley R."/>
            <person name="Ohm R."/>
            <person name="Sun H."/>
            <person name="Tunlid A."/>
            <person name="Henrissat B."/>
            <person name="Grigoriev I.V."/>
            <person name="Hibbett D.S."/>
            <person name="Martin F."/>
        </authorList>
    </citation>
    <scope>NUCLEOTIDE SEQUENCE [LARGE SCALE GENOMIC DNA]</scope>
    <source>
        <strain evidence="2">Marx 270</strain>
    </source>
</reference>
<dbReference type="HOGENOM" id="CLU_1741325_0_0_1"/>
<reference evidence="1 2" key="1">
    <citation type="submission" date="2014-04" db="EMBL/GenBank/DDBJ databases">
        <authorList>
            <consortium name="DOE Joint Genome Institute"/>
            <person name="Kuo A."/>
            <person name="Kohler A."/>
            <person name="Costa M.D."/>
            <person name="Nagy L.G."/>
            <person name="Floudas D."/>
            <person name="Copeland A."/>
            <person name="Barry K.W."/>
            <person name="Cichocki N."/>
            <person name="Veneault-Fourrey C."/>
            <person name="LaButti K."/>
            <person name="Lindquist E.A."/>
            <person name="Lipzen A."/>
            <person name="Lundell T."/>
            <person name="Morin E."/>
            <person name="Murat C."/>
            <person name="Sun H."/>
            <person name="Tunlid A."/>
            <person name="Henrissat B."/>
            <person name="Grigoriev I.V."/>
            <person name="Hibbett D.S."/>
            <person name="Martin F."/>
            <person name="Nordberg H.P."/>
            <person name="Cantor M.N."/>
            <person name="Hua S.X."/>
        </authorList>
    </citation>
    <scope>NUCLEOTIDE SEQUENCE [LARGE SCALE GENOMIC DNA]</scope>
    <source>
        <strain evidence="1 2">Marx 270</strain>
    </source>
</reference>
<proteinExistence type="predicted"/>
<dbReference type="AlphaFoldDB" id="A0A0C3PH23"/>
<gene>
    <name evidence="1" type="ORF">M404DRAFT_392460</name>
</gene>
<dbReference type="Proteomes" id="UP000054217">
    <property type="component" value="Unassembled WGS sequence"/>
</dbReference>
<name>A0A0C3PH23_PISTI</name>
<accession>A0A0C3PH23</accession>
<evidence type="ECO:0000313" key="1">
    <source>
        <dbReference type="EMBL" id="KIO07711.1"/>
    </source>
</evidence>
<sequence>MCLARFIRRTYEMSPHQRPSSRLSVRTHVHDLLHTPAFLVHGDGRSGKTTLSSAKVEVSALVIHADISGITSDALRTPLGFNDVDGLCDSGSNVTLHCATVSPKMSRTTLAVASLTAVWRCLCMVEFLGSGWHQCLFGAIRALRNVQLSS</sequence>
<evidence type="ECO:0000313" key="2">
    <source>
        <dbReference type="Proteomes" id="UP000054217"/>
    </source>
</evidence>
<keyword evidence="2" id="KW-1185">Reference proteome</keyword>
<dbReference type="InParanoid" id="A0A0C3PH23"/>